<dbReference type="EMBL" id="QBKR01000026">
    <property type="protein sequence ID" value="PTX53739.1"/>
    <property type="molecule type" value="Genomic_DNA"/>
</dbReference>
<evidence type="ECO:0000313" key="2">
    <source>
        <dbReference type="EMBL" id="PTX53739.1"/>
    </source>
</evidence>
<dbReference type="Gene3D" id="3.30.2120.10">
    <property type="entry name" value="Bacillus phage protein-like"/>
    <property type="match status" value="1"/>
</dbReference>
<protein>
    <recommendedName>
        <fullName evidence="1">Phage ABA sandwich domain-containing protein</fullName>
    </recommendedName>
</protein>
<evidence type="ECO:0000313" key="3">
    <source>
        <dbReference type="Proteomes" id="UP000244240"/>
    </source>
</evidence>
<proteinExistence type="predicted"/>
<keyword evidence="3" id="KW-1185">Reference proteome</keyword>
<reference evidence="2 3" key="1">
    <citation type="submission" date="2018-04" db="EMBL/GenBank/DDBJ databases">
        <title>Genomic Encyclopedia of Archaeal and Bacterial Type Strains, Phase II (KMG-II): from individual species to whole genera.</title>
        <authorList>
            <person name="Goeker M."/>
        </authorList>
    </citation>
    <scope>NUCLEOTIDE SEQUENCE [LARGE SCALE GENOMIC DNA]</scope>
    <source>
        <strain evidence="2 3">DSM 45787</strain>
    </source>
</reference>
<accession>A0A2T6BCE2</accession>
<dbReference type="InterPro" id="IPR041270">
    <property type="entry name" value="Phage_ABA_S"/>
</dbReference>
<dbReference type="AlphaFoldDB" id="A0A2T6BCE2"/>
<dbReference type="Pfam" id="PF18066">
    <property type="entry name" value="Phage_ABA_S"/>
    <property type="match status" value="1"/>
</dbReference>
<sequence>MMNVLKMKVGKELDLMVAQQVMGWNVDHHDIPDFSSDIKDVWAVVEKSRVLQFPNKFFKDSQGNWCVELDSGLVIKEKSAALVICKAALIKNSKR</sequence>
<evidence type="ECO:0000259" key="1">
    <source>
        <dbReference type="Pfam" id="PF18066"/>
    </source>
</evidence>
<feature type="domain" description="Phage ABA sandwich" evidence="1">
    <location>
        <begin position="16"/>
        <end position="89"/>
    </location>
</feature>
<organism evidence="2 3">
    <name type="scientific">Melghirimyces profundicolus</name>
    <dbReference type="NCBI Taxonomy" id="1242148"/>
    <lineage>
        <taxon>Bacteria</taxon>
        <taxon>Bacillati</taxon>
        <taxon>Bacillota</taxon>
        <taxon>Bacilli</taxon>
        <taxon>Bacillales</taxon>
        <taxon>Thermoactinomycetaceae</taxon>
        <taxon>Melghirimyces</taxon>
    </lineage>
</organism>
<dbReference type="InterPro" id="IPR028985">
    <property type="entry name" value="Bacillus_phage_prot-like"/>
</dbReference>
<dbReference type="Proteomes" id="UP000244240">
    <property type="component" value="Unassembled WGS sequence"/>
</dbReference>
<comment type="caution">
    <text evidence="2">The sequence shown here is derived from an EMBL/GenBank/DDBJ whole genome shotgun (WGS) entry which is preliminary data.</text>
</comment>
<name>A0A2T6BCE2_9BACL</name>
<gene>
    <name evidence="2" type="ORF">C8P63_12625</name>
</gene>